<name>A0A9D4R605_DREPO</name>
<reference evidence="1" key="2">
    <citation type="submission" date="2020-11" db="EMBL/GenBank/DDBJ databases">
        <authorList>
            <person name="McCartney M.A."/>
            <person name="Auch B."/>
            <person name="Kono T."/>
            <person name="Mallez S."/>
            <person name="Becker A."/>
            <person name="Gohl D.M."/>
            <person name="Silverstein K.A.T."/>
            <person name="Koren S."/>
            <person name="Bechman K.B."/>
            <person name="Herman A."/>
            <person name="Abrahante J.E."/>
            <person name="Garbe J."/>
        </authorList>
    </citation>
    <scope>NUCLEOTIDE SEQUENCE</scope>
    <source>
        <strain evidence="1">Duluth1</strain>
        <tissue evidence="1">Whole animal</tissue>
    </source>
</reference>
<accession>A0A9D4R605</accession>
<dbReference type="AlphaFoldDB" id="A0A9D4R605"/>
<evidence type="ECO:0000313" key="2">
    <source>
        <dbReference type="Proteomes" id="UP000828390"/>
    </source>
</evidence>
<sequence length="149" mass="16664">MSEMPVWIVLNSAALTQCTNPPPVLPSIKYLLLDEVTCSSTVLHSMLRTLVTRGHHIKSMLTRCKITSCSEKEVGKIYIKADVSIVTDLTDTFSLTDIQGTVHGMWEACHGFNINKLDLSVPDGKPVEAQYELFSQLLLSFTQLKKTFY</sequence>
<dbReference type="Proteomes" id="UP000828390">
    <property type="component" value="Unassembled WGS sequence"/>
</dbReference>
<proteinExistence type="predicted"/>
<reference evidence="1" key="1">
    <citation type="journal article" date="2019" name="bioRxiv">
        <title>The Genome of the Zebra Mussel, Dreissena polymorpha: A Resource for Invasive Species Research.</title>
        <authorList>
            <person name="McCartney M.A."/>
            <person name="Auch B."/>
            <person name="Kono T."/>
            <person name="Mallez S."/>
            <person name="Zhang Y."/>
            <person name="Obille A."/>
            <person name="Becker A."/>
            <person name="Abrahante J.E."/>
            <person name="Garbe J."/>
            <person name="Badalamenti J.P."/>
            <person name="Herman A."/>
            <person name="Mangelson H."/>
            <person name="Liachko I."/>
            <person name="Sullivan S."/>
            <person name="Sone E.D."/>
            <person name="Koren S."/>
            <person name="Silverstein K.A.T."/>
            <person name="Beckman K.B."/>
            <person name="Gohl D.M."/>
        </authorList>
    </citation>
    <scope>NUCLEOTIDE SEQUENCE</scope>
    <source>
        <strain evidence="1">Duluth1</strain>
        <tissue evidence="1">Whole animal</tissue>
    </source>
</reference>
<comment type="caution">
    <text evidence="1">The sequence shown here is derived from an EMBL/GenBank/DDBJ whole genome shotgun (WGS) entry which is preliminary data.</text>
</comment>
<protein>
    <submittedName>
        <fullName evidence="1">Uncharacterized protein</fullName>
    </submittedName>
</protein>
<evidence type="ECO:0000313" key="1">
    <source>
        <dbReference type="EMBL" id="KAH3854505.1"/>
    </source>
</evidence>
<dbReference type="EMBL" id="JAIWYP010000003">
    <property type="protein sequence ID" value="KAH3854505.1"/>
    <property type="molecule type" value="Genomic_DNA"/>
</dbReference>
<gene>
    <name evidence="1" type="ORF">DPMN_097048</name>
</gene>
<organism evidence="1 2">
    <name type="scientific">Dreissena polymorpha</name>
    <name type="common">Zebra mussel</name>
    <name type="synonym">Mytilus polymorpha</name>
    <dbReference type="NCBI Taxonomy" id="45954"/>
    <lineage>
        <taxon>Eukaryota</taxon>
        <taxon>Metazoa</taxon>
        <taxon>Spiralia</taxon>
        <taxon>Lophotrochozoa</taxon>
        <taxon>Mollusca</taxon>
        <taxon>Bivalvia</taxon>
        <taxon>Autobranchia</taxon>
        <taxon>Heteroconchia</taxon>
        <taxon>Euheterodonta</taxon>
        <taxon>Imparidentia</taxon>
        <taxon>Neoheterodontei</taxon>
        <taxon>Myida</taxon>
        <taxon>Dreissenoidea</taxon>
        <taxon>Dreissenidae</taxon>
        <taxon>Dreissena</taxon>
    </lineage>
</organism>
<keyword evidence="2" id="KW-1185">Reference proteome</keyword>